<comment type="similarity">
    <text evidence="2 9">Belongs to the glycosyl hydrolase 28 family.</text>
</comment>
<keyword evidence="6" id="KW-0325">Glycoprotein</keyword>
<dbReference type="Gene3D" id="2.160.20.10">
    <property type="entry name" value="Single-stranded right-handed beta-helix, Pectin lyase-like"/>
    <property type="match status" value="1"/>
</dbReference>
<evidence type="ECO:0000256" key="9">
    <source>
        <dbReference type="RuleBase" id="RU361169"/>
    </source>
</evidence>
<evidence type="ECO:0000313" key="10">
    <source>
        <dbReference type="EMBL" id="CAE6425991.1"/>
    </source>
</evidence>
<organism evidence="10 11">
    <name type="scientific">Rhizoctonia solani</name>
    <dbReference type="NCBI Taxonomy" id="456999"/>
    <lineage>
        <taxon>Eukaryota</taxon>
        <taxon>Fungi</taxon>
        <taxon>Dikarya</taxon>
        <taxon>Basidiomycota</taxon>
        <taxon>Agaricomycotina</taxon>
        <taxon>Agaricomycetes</taxon>
        <taxon>Cantharellales</taxon>
        <taxon>Ceratobasidiaceae</taxon>
        <taxon>Rhizoctonia</taxon>
    </lineage>
</organism>
<dbReference type="GO" id="GO:0004650">
    <property type="term" value="F:polygalacturonase activity"/>
    <property type="evidence" value="ECO:0007669"/>
    <property type="project" value="InterPro"/>
</dbReference>
<accession>A0A8H2XK29</accession>
<evidence type="ECO:0000256" key="4">
    <source>
        <dbReference type="ARBA" id="ARBA00022729"/>
    </source>
</evidence>
<dbReference type="InterPro" id="IPR011050">
    <property type="entry name" value="Pectin_lyase_fold/virulence"/>
</dbReference>
<evidence type="ECO:0000256" key="5">
    <source>
        <dbReference type="ARBA" id="ARBA00022801"/>
    </source>
</evidence>
<dbReference type="InterPro" id="IPR012334">
    <property type="entry name" value="Pectin_lyas_fold"/>
</dbReference>
<dbReference type="Proteomes" id="UP000663826">
    <property type="component" value="Unassembled WGS sequence"/>
</dbReference>
<name>A0A8H2XK29_9AGAM</name>
<comment type="caution">
    <text evidence="10">The sequence shown here is derived from an EMBL/GenBank/DDBJ whole genome shotgun (WGS) entry which is preliminary data.</text>
</comment>
<evidence type="ECO:0000256" key="1">
    <source>
        <dbReference type="ARBA" id="ARBA00004613"/>
    </source>
</evidence>
<sequence length="594" mass="64901">MAFKWSTDIQYWLKNSLPLGYQNQSSAWFLGGTGLRVRGFGHGTFDGNGQVSQLDITSGKYSWYVGQYNGIYEYIENIVARNISCIQTAYASYIKTWTGIQQGYPPNGGGGGTGVVRNLGEITNSAEYLRIDLTCISIHQFQHIQNPFNAGSNYAVYIVSGSYRRMGYFHTSDLKRDLGTPIAQLEFLISSLIASLWGLAKAGHMSRTGSTCLVTPGGEGVDDSQAILDAFGQCGQNGRIEFQNATYHIERVMNTTGLVNCTVDIKGTLLWGTDIKYWLNNSLPIGYQNQSSAWFLGGTNLLVRGFGYGTIDGNGQIWYDYTKGVSNLAGKPHSLTIWKTKNSVFEGIRFVQSQMWTMTIAHSEDVLLENIFVSSHSSNGNPARNTDGADTLASNRITFRGWEIDNGDDSIALKANSTNILMENMILRRGLGIAMGSIGQYNGIYEYIENVLARNITCIGTRYAGYIKTWTGIQQNYPPNGGGGGTGVVRNVTWKDFRLIDVYQQPVQLTQCTSFSGATGGCDTSTLQISDVTWGPMTGNITYNILARLQCSGAAPCQNVRFDGMDGIKVNGTGARIKCSNVATPIGFNCTEGL</sequence>
<keyword evidence="7 9" id="KW-0326">Glycosidase</keyword>
<evidence type="ECO:0000256" key="7">
    <source>
        <dbReference type="ARBA" id="ARBA00023295"/>
    </source>
</evidence>
<dbReference type="GO" id="GO:0005975">
    <property type="term" value="P:carbohydrate metabolic process"/>
    <property type="evidence" value="ECO:0007669"/>
    <property type="project" value="InterPro"/>
</dbReference>
<dbReference type="Pfam" id="PF00295">
    <property type="entry name" value="Glyco_hydro_28"/>
    <property type="match status" value="1"/>
</dbReference>
<protein>
    <submittedName>
        <fullName evidence="10">Uncharacterized protein</fullName>
    </submittedName>
</protein>
<keyword evidence="3" id="KW-0964">Secreted</keyword>
<gene>
    <name evidence="10" type="ORF">RDB_LOCUS53948</name>
</gene>
<dbReference type="SUPFAM" id="SSF51126">
    <property type="entry name" value="Pectin lyase-like"/>
    <property type="match status" value="1"/>
</dbReference>
<dbReference type="AlphaFoldDB" id="A0A8H2XK29"/>
<keyword evidence="8" id="KW-0961">Cell wall biogenesis/degradation</keyword>
<keyword evidence="4" id="KW-0732">Signal</keyword>
<evidence type="ECO:0000256" key="8">
    <source>
        <dbReference type="ARBA" id="ARBA00023316"/>
    </source>
</evidence>
<dbReference type="EMBL" id="CAJMWQ010000983">
    <property type="protein sequence ID" value="CAE6425991.1"/>
    <property type="molecule type" value="Genomic_DNA"/>
</dbReference>
<dbReference type="GO" id="GO:0005576">
    <property type="term" value="C:extracellular region"/>
    <property type="evidence" value="ECO:0007669"/>
    <property type="project" value="UniProtKB-SubCell"/>
</dbReference>
<evidence type="ECO:0000313" key="11">
    <source>
        <dbReference type="Proteomes" id="UP000663826"/>
    </source>
</evidence>
<dbReference type="GO" id="GO:0071555">
    <property type="term" value="P:cell wall organization"/>
    <property type="evidence" value="ECO:0007669"/>
    <property type="project" value="UniProtKB-KW"/>
</dbReference>
<dbReference type="InterPro" id="IPR000743">
    <property type="entry name" value="Glyco_hydro_28"/>
</dbReference>
<comment type="subcellular location">
    <subcellularLocation>
        <location evidence="1">Secreted</location>
    </subcellularLocation>
</comment>
<evidence type="ECO:0000256" key="3">
    <source>
        <dbReference type="ARBA" id="ARBA00022525"/>
    </source>
</evidence>
<reference evidence="10" key="1">
    <citation type="submission" date="2021-01" db="EMBL/GenBank/DDBJ databases">
        <authorList>
            <person name="Kaushik A."/>
        </authorList>
    </citation>
    <scope>NUCLEOTIDE SEQUENCE</scope>
    <source>
        <strain evidence="10">AG1-1B</strain>
    </source>
</reference>
<keyword evidence="5 9" id="KW-0378">Hydrolase</keyword>
<dbReference type="PANTHER" id="PTHR31736">
    <property type="match status" value="1"/>
</dbReference>
<evidence type="ECO:0000256" key="2">
    <source>
        <dbReference type="ARBA" id="ARBA00008834"/>
    </source>
</evidence>
<evidence type="ECO:0000256" key="6">
    <source>
        <dbReference type="ARBA" id="ARBA00023180"/>
    </source>
</evidence>
<proteinExistence type="inferred from homology"/>
<dbReference type="PANTHER" id="PTHR31736:SF8">
    <property type="entry name" value="PUTATIVE (AFU_ORTHOLOGUE AFUA_7G06410)-RELATED"/>
    <property type="match status" value="1"/>
</dbReference>